<accession>A6G1J2</accession>
<dbReference type="OrthoDB" id="580775at2"/>
<keyword evidence="10" id="KW-1185">Reference proteome</keyword>
<dbReference type="RefSeq" id="WP_006970591.1">
    <property type="nucleotide sequence ID" value="NZ_ABCS01000012.1"/>
</dbReference>
<dbReference type="EMBL" id="ABCS01000012">
    <property type="protein sequence ID" value="EDM80256.1"/>
    <property type="molecule type" value="Genomic_DNA"/>
</dbReference>
<dbReference type="Pfam" id="PF05893">
    <property type="entry name" value="LuxC"/>
    <property type="match status" value="1"/>
</dbReference>
<dbReference type="InterPro" id="IPR016162">
    <property type="entry name" value="Ald_DH_N"/>
</dbReference>
<comment type="similarity">
    <text evidence="3 8">Belongs to the LuxC family.</text>
</comment>
<reference evidence="9 10" key="1">
    <citation type="submission" date="2007-06" db="EMBL/GenBank/DDBJ databases">
        <authorList>
            <person name="Shimkets L."/>
            <person name="Ferriera S."/>
            <person name="Johnson J."/>
            <person name="Kravitz S."/>
            <person name="Beeson K."/>
            <person name="Sutton G."/>
            <person name="Rogers Y.-H."/>
            <person name="Friedman R."/>
            <person name="Frazier M."/>
            <person name="Venter J.C."/>
        </authorList>
    </citation>
    <scope>NUCLEOTIDE SEQUENCE [LARGE SCALE GENOMIC DNA]</scope>
    <source>
        <strain evidence="9 10">SIR-1</strain>
    </source>
</reference>
<evidence type="ECO:0000256" key="1">
    <source>
        <dbReference type="ARBA" id="ARBA00003277"/>
    </source>
</evidence>
<dbReference type="InterPro" id="IPR008670">
    <property type="entry name" value="CoA_reduct_LuxC"/>
</dbReference>
<dbReference type="AlphaFoldDB" id="A6G1J2"/>
<comment type="catalytic activity">
    <reaction evidence="7 8">
        <text>a long-chain fatty aldehyde + NADP(+) + CoA = a long-chain fatty acyl-CoA + NADPH + H(+)</text>
        <dbReference type="Rhea" id="RHEA:15437"/>
        <dbReference type="ChEBI" id="CHEBI:15378"/>
        <dbReference type="ChEBI" id="CHEBI:17176"/>
        <dbReference type="ChEBI" id="CHEBI:57287"/>
        <dbReference type="ChEBI" id="CHEBI:57783"/>
        <dbReference type="ChEBI" id="CHEBI:58349"/>
        <dbReference type="ChEBI" id="CHEBI:83139"/>
        <dbReference type="EC" id="1.2.1.50"/>
    </reaction>
</comment>
<comment type="caution">
    <text evidence="9">The sequence shown here is derived from an EMBL/GenBank/DDBJ whole genome shotgun (WGS) entry which is preliminary data.</text>
</comment>
<dbReference type="InterPro" id="IPR016161">
    <property type="entry name" value="Ald_DH/histidinol_DH"/>
</dbReference>
<dbReference type="eggNOG" id="COG1012">
    <property type="taxonomic scope" value="Bacteria"/>
</dbReference>
<evidence type="ECO:0000256" key="7">
    <source>
        <dbReference type="ARBA" id="ARBA00049412"/>
    </source>
</evidence>
<keyword evidence="6" id="KW-0455">Luminescence</keyword>
<evidence type="ECO:0000256" key="3">
    <source>
        <dbReference type="ARBA" id="ARBA00010915"/>
    </source>
</evidence>
<evidence type="ECO:0000256" key="4">
    <source>
        <dbReference type="ARBA" id="ARBA00022857"/>
    </source>
</evidence>
<evidence type="ECO:0000256" key="5">
    <source>
        <dbReference type="ARBA" id="ARBA00023002"/>
    </source>
</evidence>
<dbReference type="PIRSF" id="PIRSF009414">
    <property type="entry name" value="LuxC"/>
    <property type="match status" value="1"/>
</dbReference>
<sequence>MATKTKTLPSVVCGTVVRSAPAGHHTSTTVTGHELRVPLLAMSDVDTILADGPRDRLAELPTQEIVNFLYAAGQNWKSSEYVRRRLYIRELINQLGYSPEMAKLEANWIAMILSGYAGLYDIIASELGHRFILDEWIPREEAQVRAYPKGRSLHIMPGNVPFSAVVSVVRALVTKNQVIAKSSSEDPFTPVALAQSFADVDADHPVTRALSVVYWPAGAPGEAGERIVAASDVICAWGGQSAVDWARKAARPDAEVVRFGPKRSLAFVDAGERPEDAARGLAHDVCFRDQRACFSSQQAFVRPSPAQLVPALSEALDNYTEILPPSAQGFDDRGARALTLAEARFLGFSCWEAKDGSWAIIHCPPSFAAQHPLSRTVYLHDWPADLDPGAQVTGDTQTVALFPWAKLRPIRDAVCRAGVSRVVESGMSNVFRPGGAHDGMFPLQRMVRFASTELPSAYVTKVMTVKIEQTKFLEQDRFVEFIP</sequence>
<organism evidence="9 10">
    <name type="scientific">Plesiocystis pacifica SIR-1</name>
    <dbReference type="NCBI Taxonomy" id="391625"/>
    <lineage>
        <taxon>Bacteria</taxon>
        <taxon>Pseudomonadati</taxon>
        <taxon>Myxococcota</taxon>
        <taxon>Polyangia</taxon>
        <taxon>Nannocystales</taxon>
        <taxon>Nannocystaceae</taxon>
        <taxon>Plesiocystis</taxon>
    </lineage>
</organism>
<evidence type="ECO:0000313" key="10">
    <source>
        <dbReference type="Proteomes" id="UP000005801"/>
    </source>
</evidence>
<keyword evidence="5 8" id="KW-0560">Oxidoreductase</keyword>
<evidence type="ECO:0000256" key="2">
    <source>
        <dbReference type="ARBA" id="ARBA00004908"/>
    </source>
</evidence>
<dbReference type="SUPFAM" id="SSF53720">
    <property type="entry name" value="ALDH-like"/>
    <property type="match status" value="1"/>
</dbReference>
<dbReference type="GO" id="GO:0003995">
    <property type="term" value="F:acyl-CoA dehydrogenase activity"/>
    <property type="evidence" value="ECO:0007669"/>
    <property type="project" value="InterPro"/>
</dbReference>
<evidence type="ECO:0000313" key="9">
    <source>
        <dbReference type="EMBL" id="EDM80256.1"/>
    </source>
</evidence>
<gene>
    <name evidence="9" type="ORF">PPSIR1_36437</name>
</gene>
<protein>
    <recommendedName>
        <fullName evidence="8">Acyl-CoA reductase</fullName>
        <ecNumber evidence="8">1.2.1.50</ecNumber>
    </recommendedName>
</protein>
<comment type="pathway">
    <text evidence="2">Lipid metabolism; fatty acid reduction for biolumincescence.</text>
</comment>
<keyword evidence="4 8" id="KW-0521">NADP</keyword>
<comment type="function">
    <text evidence="1">LuxC is the fatty acid reductase enzyme responsible for synthesis of the aldehyde substrate for the luminescent reaction catalyzed by luciferase.</text>
</comment>
<dbReference type="EC" id="1.2.1.50" evidence="8"/>
<evidence type="ECO:0000256" key="8">
    <source>
        <dbReference type="PIRNR" id="PIRNR009414"/>
    </source>
</evidence>
<dbReference type="Gene3D" id="3.40.605.10">
    <property type="entry name" value="Aldehyde Dehydrogenase, Chain A, domain 1"/>
    <property type="match status" value="1"/>
</dbReference>
<dbReference type="GO" id="GO:0008218">
    <property type="term" value="P:bioluminescence"/>
    <property type="evidence" value="ECO:0007669"/>
    <property type="project" value="UniProtKB-KW"/>
</dbReference>
<dbReference type="STRING" id="391625.PPSIR1_36437"/>
<evidence type="ECO:0000256" key="6">
    <source>
        <dbReference type="ARBA" id="ARBA00023223"/>
    </source>
</evidence>
<dbReference type="Proteomes" id="UP000005801">
    <property type="component" value="Unassembled WGS sequence"/>
</dbReference>
<name>A6G1J2_9BACT</name>
<proteinExistence type="inferred from homology"/>
<dbReference type="UniPathway" id="UPA00569"/>
<dbReference type="CDD" id="cd07080">
    <property type="entry name" value="ALDH_Acyl-CoA-Red_LuxC"/>
    <property type="match status" value="1"/>
</dbReference>
<dbReference type="GO" id="GO:0050062">
    <property type="term" value="F:long-chain-fatty-acyl-CoA reductase activity"/>
    <property type="evidence" value="ECO:0007669"/>
    <property type="project" value="UniProtKB-EC"/>
</dbReference>